<evidence type="ECO:0000313" key="1">
    <source>
        <dbReference type="EMBL" id="QGR20135.1"/>
    </source>
</evidence>
<dbReference type="OrthoDB" id="35384at2157"/>
<dbReference type="KEGG" id="sazo:D1868_09155"/>
<proteinExistence type="predicted"/>
<protein>
    <submittedName>
        <fullName evidence="1">Uncharacterized protein</fullName>
    </submittedName>
</protein>
<keyword evidence="2" id="KW-1185">Reference proteome</keyword>
<name>A0A650CQY0_9CREN</name>
<dbReference type="RefSeq" id="WP_156007584.1">
    <property type="nucleotide sequence ID" value="NZ_CP045483.1"/>
</dbReference>
<sequence>MLCSTECVKDIRGFNFLVSTCDKTFLTSKLEEFRKLSNEGNKTYIIRIAESNYFRFELLMIPNGPTLLSISTSRGTNNITLRDFSMLEELAKLSCCAYNNQELKGLFEKFLGTQTTNESEVVDLIDKKEEVEVNEDCQGIQQNELKLPEPSEGKWTSTELLVSERLVLKALAGQAKFLAISTERPQNSIKFTSFERLRSLCCFINLVIAKVNSCQGLKEAIEPLLQYESGRKRRSAKK</sequence>
<dbReference type="GeneID" id="42799235"/>
<dbReference type="EMBL" id="CP045483">
    <property type="protein sequence ID" value="QGR20135.1"/>
    <property type="molecule type" value="Genomic_DNA"/>
</dbReference>
<dbReference type="AlphaFoldDB" id="A0A650CQY0"/>
<accession>A0A650CQY0</accession>
<dbReference type="Proteomes" id="UP000423396">
    <property type="component" value="Chromosome"/>
</dbReference>
<reference evidence="1 2" key="1">
    <citation type="submission" date="2019-10" db="EMBL/GenBank/DDBJ databases">
        <title>Genome Sequences from Six Type Strain Members of the Archaeal Family Sulfolobaceae: Acidianus ambivalens, Acidianus infernus, Metallosphaera prunae, Stygiolobus azoricus, Sulfolobus metallicus, and Sulfurisphaera ohwakuensis.</title>
        <authorList>
            <person name="Counts J.A."/>
            <person name="Kelly R.M."/>
        </authorList>
    </citation>
    <scope>NUCLEOTIDE SEQUENCE [LARGE SCALE GENOMIC DNA]</scope>
    <source>
        <strain evidence="1 2">FC6</strain>
    </source>
</reference>
<evidence type="ECO:0000313" key="2">
    <source>
        <dbReference type="Proteomes" id="UP000423396"/>
    </source>
</evidence>
<organism evidence="1 2">
    <name type="scientific">Stygiolobus azoricus</name>
    <dbReference type="NCBI Taxonomy" id="41675"/>
    <lineage>
        <taxon>Archaea</taxon>
        <taxon>Thermoproteota</taxon>
        <taxon>Thermoprotei</taxon>
        <taxon>Sulfolobales</taxon>
        <taxon>Sulfolobaceae</taxon>
        <taxon>Stygiolobus</taxon>
    </lineage>
</organism>
<gene>
    <name evidence="1" type="ORF">D1868_09155</name>
</gene>